<sequence>MDAPDVTANFPQMIKAKEKAVWTLTAGIESLFKKNKVTFIRGFGKLSAQGEVSVALNDNKGNETVRAKNIIIVTGSQVTPLPPVPVDIEAGKIVDSTGALSLTRVSIWNQNHGVRSHRGPCHAHDRAFEGGGAESTITCDTVLVATGRRAFTAGLGLEQMSIQTDKLGRIKVNEAFRTQVPGIFAIGDVIKSAMLAYKAEEEGIACVENIAGKHGHVNDNAIFPTEEELKAQGVAYNVGKFPMMANSRARTVAKADGLVKVLANKHSDKLLGVHIIASNVGEMISEGVIGIEYGAASEDLARTCHAHPTLSEALACLAAFDKPINFETARA</sequence>
<name>A0ACC0W8Y8_9STRA</name>
<comment type="caution">
    <text evidence="1">The sequence shown here is derived from an EMBL/GenBank/DDBJ whole genome shotgun (WGS) entry which is preliminary data.</text>
</comment>
<evidence type="ECO:0000313" key="2">
    <source>
        <dbReference type="Proteomes" id="UP001163321"/>
    </source>
</evidence>
<keyword evidence="2" id="KW-1185">Reference proteome</keyword>
<reference evidence="1 2" key="1">
    <citation type="journal article" date="2022" name="bioRxiv">
        <title>The genome of the oomycete Peronosclerospora sorghi, a cosmopolitan pathogen of maize and sorghum, is inflated with dispersed pseudogenes.</title>
        <authorList>
            <person name="Fletcher K."/>
            <person name="Martin F."/>
            <person name="Isakeit T."/>
            <person name="Cavanaugh K."/>
            <person name="Magill C."/>
            <person name="Michelmore R."/>
        </authorList>
    </citation>
    <scope>NUCLEOTIDE SEQUENCE [LARGE SCALE GENOMIC DNA]</scope>
    <source>
        <strain evidence="1">P6</strain>
    </source>
</reference>
<accession>A0ACC0W8Y8</accession>
<proteinExistence type="predicted"/>
<protein>
    <submittedName>
        <fullName evidence="1">Uncharacterized protein</fullName>
    </submittedName>
</protein>
<evidence type="ECO:0000313" key="1">
    <source>
        <dbReference type="EMBL" id="KAI9915202.1"/>
    </source>
</evidence>
<dbReference type="EMBL" id="CM047582">
    <property type="protein sequence ID" value="KAI9915202.1"/>
    <property type="molecule type" value="Genomic_DNA"/>
</dbReference>
<dbReference type="Proteomes" id="UP001163321">
    <property type="component" value="Chromosome 3"/>
</dbReference>
<gene>
    <name evidence="1" type="ORF">PsorP6_007064</name>
</gene>
<organism evidence="1 2">
    <name type="scientific">Peronosclerospora sorghi</name>
    <dbReference type="NCBI Taxonomy" id="230839"/>
    <lineage>
        <taxon>Eukaryota</taxon>
        <taxon>Sar</taxon>
        <taxon>Stramenopiles</taxon>
        <taxon>Oomycota</taxon>
        <taxon>Peronosporomycetes</taxon>
        <taxon>Peronosporales</taxon>
        <taxon>Peronosporaceae</taxon>
        <taxon>Peronosclerospora</taxon>
    </lineage>
</organism>